<dbReference type="Gene3D" id="3.30.160.20">
    <property type="match status" value="1"/>
</dbReference>
<dbReference type="GO" id="GO:0005840">
    <property type="term" value="C:ribosome"/>
    <property type="evidence" value="ECO:0007669"/>
    <property type="project" value="UniProtKB-KW"/>
</dbReference>
<dbReference type="PROSITE" id="PS50881">
    <property type="entry name" value="S5_DSRBD"/>
    <property type="match status" value="1"/>
</dbReference>
<dbReference type="InterPro" id="IPR005324">
    <property type="entry name" value="Ribosomal_uS5_C"/>
</dbReference>
<organism evidence="4 5">
    <name type="scientific">Lotharella oceanica</name>
    <dbReference type="NCBI Taxonomy" id="641309"/>
    <lineage>
        <taxon>Eukaryota</taxon>
        <taxon>Sar</taxon>
        <taxon>Rhizaria</taxon>
        <taxon>Cercozoa</taxon>
        <taxon>Chlorarachniophyceae</taxon>
        <taxon>Lotharella</taxon>
    </lineage>
</organism>
<evidence type="ECO:0000313" key="4">
    <source>
        <dbReference type="EMBL" id="AIB09595.1"/>
    </source>
</evidence>
<dbReference type="InterPro" id="IPR014721">
    <property type="entry name" value="Ribsml_uS5_D2-typ_fold_subgr"/>
</dbReference>
<feature type="domain" description="S5 DRBM" evidence="3">
    <location>
        <begin position="104"/>
        <end position="166"/>
    </location>
</feature>
<evidence type="ECO:0000313" key="5">
    <source>
        <dbReference type="Proteomes" id="UP000243670"/>
    </source>
</evidence>
<dbReference type="SUPFAM" id="SSF54768">
    <property type="entry name" value="dsRNA-binding domain-like"/>
    <property type="match status" value="1"/>
</dbReference>
<dbReference type="AlphaFoldDB" id="A0A060DAQ4"/>
<dbReference type="EMBL" id="CP006627">
    <property type="protein sequence ID" value="AIB09595.1"/>
    <property type="molecule type" value="Genomic_DNA"/>
</dbReference>
<keyword evidence="1 2" id="KW-0689">Ribosomal protein</keyword>
<dbReference type="Proteomes" id="UP000243670">
    <property type="component" value="Nucleomorph 1"/>
</dbReference>
<dbReference type="GO" id="GO:0003723">
    <property type="term" value="F:RNA binding"/>
    <property type="evidence" value="ECO:0007669"/>
    <property type="project" value="InterPro"/>
</dbReference>
<keyword evidence="4" id="KW-0542">Nucleomorph</keyword>
<dbReference type="SUPFAM" id="SSF54211">
    <property type="entry name" value="Ribosomal protein S5 domain 2-like"/>
    <property type="match status" value="1"/>
</dbReference>
<dbReference type="GO" id="GO:1990904">
    <property type="term" value="C:ribonucleoprotein complex"/>
    <property type="evidence" value="ECO:0007669"/>
    <property type="project" value="UniProtKB-UniRule"/>
</dbReference>
<comment type="similarity">
    <text evidence="2">Belongs to the universal ribosomal protein uS5 family.</text>
</comment>
<dbReference type="Pfam" id="PF03719">
    <property type="entry name" value="Ribosomal_S5_C"/>
    <property type="match status" value="1"/>
</dbReference>
<dbReference type="GO" id="GO:0006412">
    <property type="term" value="P:translation"/>
    <property type="evidence" value="ECO:0007669"/>
    <property type="project" value="InterPro"/>
</dbReference>
<evidence type="ECO:0000259" key="3">
    <source>
        <dbReference type="PROSITE" id="PS50881"/>
    </source>
</evidence>
<geneLocation type="nucleomorph" evidence="4"/>
<proteinExistence type="inferred from homology"/>
<dbReference type="Gene3D" id="3.30.230.10">
    <property type="match status" value="1"/>
</dbReference>
<dbReference type="GO" id="GO:0003735">
    <property type="term" value="F:structural constituent of ribosome"/>
    <property type="evidence" value="ECO:0007669"/>
    <property type="project" value="UniProtKB-UniRule"/>
</dbReference>
<dbReference type="InterPro" id="IPR020568">
    <property type="entry name" value="Ribosomal_Su5_D2-typ_SF"/>
</dbReference>
<keyword evidence="1 2" id="KW-0687">Ribonucleoprotein</keyword>
<evidence type="ECO:0000256" key="1">
    <source>
        <dbReference type="PROSITE-ProRule" id="PRU00268"/>
    </source>
</evidence>
<dbReference type="InterPro" id="IPR013810">
    <property type="entry name" value="Ribosomal_uS5_N"/>
</dbReference>
<name>A0A060DAQ4_9EUKA</name>
<dbReference type="Pfam" id="PF00333">
    <property type="entry name" value="Ribosomal_S5"/>
    <property type="match status" value="1"/>
</dbReference>
<accession>A0A060DAQ4</accession>
<gene>
    <name evidence="4" type="primary">rps2</name>
    <name evidence="4" type="ORF">M951_chr1114</name>
</gene>
<reference evidence="4 5" key="1">
    <citation type="journal article" date="2014" name="BMC Genomics">
        <title>Nucleomorph and plastid genome sequences of the chlorarachniophyte Lotharella oceanica: convergent reductive evolution and frequent recombination in nucleomorph-bearing algae.</title>
        <authorList>
            <person name="Tanifuji G."/>
            <person name="Onodera N.T."/>
            <person name="Brown M.W."/>
            <person name="Curtis B.A."/>
            <person name="Roger A.J."/>
            <person name="Ka-Shu Wong G."/>
            <person name="Melkonian M."/>
            <person name="Archibald J.M."/>
        </authorList>
    </citation>
    <scope>NUCLEOTIDE SEQUENCE [LARGE SCALE GENOMIC DNA]</scope>
    <source>
        <strain evidence="4 5">CCMP622</strain>
    </source>
</reference>
<evidence type="ECO:0000256" key="2">
    <source>
        <dbReference type="RuleBase" id="RU003823"/>
    </source>
</evidence>
<protein>
    <submittedName>
        <fullName evidence="4">40S ribosomal protein S2</fullName>
    </submittedName>
</protein>
<sequence length="261" mass="30247">MRFRKIEKKYRLLKNLRNKTQEYIKNSINENIHYKYFIKKLFQLSRHKKIKKKKFKKKKPRRYRFINTLFNTIKSTKKDFEGMFLWSMSIRDSKIIDLLIGKSLANVRIRVSNVCRQTRSGREYRKKICVAAGGKGYIGIAMKNSRNPIAAYKSASRKAKLRITKIRKGYWEKSSGPPNTVKFRTGGRAGSVIVVLFPAPHGFAVKSATNQKKVIIASSVYDCYSKTYGHTKTAYNAIRATFVALTQTFKIATPDIRRITL</sequence>